<proteinExistence type="predicted"/>
<sequence>MNNKERLFELVRKEDVVLWIGAGFSKYAGYPMGGELAQIIYSNCTKEEKEVIGGNKALQDIANDFVNIRNGSRNQLLELLKENIIYNKPTSTEYHDLLSQIPHIKTIITTNYDTLLEDAYKERGQKIVIDSDVPYIKEDKTSIVKIHGDFTNSDKIVITKDDYTNFYNIDYNTPIWHLIKERIVTKTVVFIGYGMEDSNISAIFNKVSDTLGSNKKEMFFIAPNLPSLKQNELVRKGICYVNSTGEEFISGLIENINNNLLFDVERKYVSLDTANKYTVLNSGMYVGVKPVAEGNIIESLKPITGKALNQIFKFNLNDKNFSEKIMNSSITDEIVIPAELIMNPQMVINGIKHPLSDRLKEITLLPIPEKTFINFYFNDTDEFTDIPVDFYKGKGELKLKCRLKAGILTVLITLDTEKDEMKFSITSEHKDNGKLGRINDEILFYKLTLKLFEGNKMKLVTGNNFSISLDIPQMEFDKAIIRRLEYLERLKIIEKHYSVIFDNLVKITTADYKNVDLIYKNIVHNNILDNSEDGTISIETYNRSGRKDYKKDILKKDSFEAVNDKKQIANLHGHKLDIGYQYIKIEEPIYLNKERYISGKDKRLHVSCKANKCIVCFIESIE</sequence>
<evidence type="ECO:0000313" key="1">
    <source>
        <dbReference type="EMBL" id="SBV94210.1"/>
    </source>
</evidence>
<protein>
    <submittedName>
        <fullName evidence="1">Uncharacterized protein</fullName>
    </submittedName>
</protein>
<dbReference type="InterPro" id="IPR029035">
    <property type="entry name" value="DHS-like_NAD/FAD-binding_dom"/>
</dbReference>
<dbReference type="AlphaFoldDB" id="A0A212J432"/>
<dbReference type="RefSeq" id="WP_296938931.1">
    <property type="nucleotide sequence ID" value="NZ_LT599032.1"/>
</dbReference>
<accession>A0A212J432</accession>
<dbReference type="Pfam" id="PF13289">
    <property type="entry name" value="SIR2_2"/>
    <property type="match status" value="1"/>
</dbReference>
<organism evidence="1">
    <name type="scientific">uncultured Dysgonomonas sp</name>
    <dbReference type="NCBI Taxonomy" id="206096"/>
    <lineage>
        <taxon>Bacteria</taxon>
        <taxon>Pseudomonadati</taxon>
        <taxon>Bacteroidota</taxon>
        <taxon>Bacteroidia</taxon>
        <taxon>Bacteroidales</taxon>
        <taxon>Dysgonomonadaceae</taxon>
        <taxon>Dysgonomonas</taxon>
        <taxon>environmental samples</taxon>
    </lineage>
</organism>
<reference evidence="1" key="1">
    <citation type="submission" date="2016-04" db="EMBL/GenBank/DDBJ databases">
        <authorList>
            <person name="Evans L.H."/>
            <person name="Alamgir A."/>
            <person name="Owens N."/>
            <person name="Weber N.D."/>
            <person name="Virtaneva K."/>
            <person name="Barbian K."/>
            <person name="Babar A."/>
            <person name="Rosenke K."/>
        </authorList>
    </citation>
    <scope>NUCLEOTIDE SEQUENCE</scope>
    <source>
        <strain evidence="1">86-1</strain>
    </source>
</reference>
<name>A0A212J432_9BACT</name>
<gene>
    <name evidence="1" type="ORF">KL86DYS1_11073</name>
</gene>
<dbReference type="SUPFAM" id="SSF52467">
    <property type="entry name" value="DHS-like NAD/FAD-binding domain"/>
    <property type="match status" value="1"/>
</dbReference>
<dbReference type="EMBL" id="FLUM01000001">
    <property type="protein sequence ID" value="SBV94210.1"/>
    <property type="molecule type" value="Genomic_DNA"/>
</dbReference>